<evidence type="ECO:0000313" key="2">
    <source>
        <dbReference type="Proteomes" id="UP001218218"/>
    </source>
</evidence>
<protein>
    <submittedName>
        <fullName evidence="1">Uncharacterized protein</fullName>
    </submittedName>
</protein>
<evidence type="ECO:0000313" key="1">
    <source>
        <dbReference type="EMBL" id="KAJ7305416.1"/>
    </source>
</evidence>
<comment type="caution">
    <text evidence="1">The sequence shown here is derived from an EMBL/GenBank/DDBJ whole genome shotgun (WGS) entry which is preliminary data.</text>
</comment>
<name>A0AAD6Z2M8_9AGAR</name>
<sequence length="324" mass="35990">MHLVDDTFSESEIYSHQLLRRKRGFPLYDPEPQPVPEEYQKCGVAIGDVGRITPEGSFDFFFNIYLEADHPINNNDVPENFSPLQRYKSRDLYDRPYPPGSHVSTSSVQRQDAGPSNFPGGLFIFKCRAPQGAVLALPDGSHLQKLRHLESLRTYAAAHAESWFKYVNGPRGRGFDGSLYLVTGWEKAPTWGIASFHSVDDSLQLSFTPAAADSRYRWTGNPAETKDHNLSSTDEPTWNQTTFVHGLSISLGRGIWTRLFETVQISETDAESRLGRGPTSFASSSQGSSLLSRVLGFFSKKTTTGESDEGENVVLADFPSISQA</sequence>
<keyword evidence="2" id="KW-1185">Reference proteome</keyword>
<organism evidence="1 2">
    <name type="scientific">Mycena albidolilacea</name>
    <dbReference type="NCBI Taxonomy" id="1033008"/>
    <lineage>
        <taxon>Eukaryota</taxon>
        <taxon>Fungi</taxon>
        <taxon>Dikarya</taxon>
        <taxon>Basidiomycota</taxon>
        <taxon>Agaricomycotina</taxon>
        <taxon>Agaricomycetes</taxon>
        <taxon>Agaricomycetidae</taxon>
        <taxon>Agaricales</taxon>
        <taxon>Marasmiineae</taxon>
        <taxon>Mycenaceae</taxon>
        <taxon>Mycena</taxon>
    </lineage>
</organism>
<reference evidence="1" key="1">
    <citation type="submission" date="2023-03" db="EMBL/GenBank/DDBJ databases">
        <title>Massive genome expansion in bonnet fungi (Mycena s.s.) driven by repeated elements and novel gene families across ecological guilds.</title>
        <authorList>
            <consortium name="Lawrence Berkeley National Laboratory"/>
            <person name="Harder C.B."/>
            <person name="Miyauchi S."/>
            <person name="Viragh M."/>
            <person name="Kuo A."/>
            <person name="Thoen E."/>
            <person name="Andreopoulos B."/>
            <person name="Lu D."/>
            <person name="Skrede I."/>
            <person name="Drula E."/>
            <person name="Henrissat B."/>
            <person name="Morin E."/>
            <person name="Kohler A."/>
            <person name="Barry K."/>
            <person name="LaButti K."/>
            <person name="Morin E."/>
            <person name="Salamov A."/>
            <person name="Lipzen A."/>
            <person name="Mereny Z."/>
            <person name="Hegedus B."/>
            <person name="Baldrian P."/>
            <person name="Stursova M."/>
            <person name="Weitz H."/>
            <person name="Taylor A."/>
            <person name="Grigoriev I.V."/>
            <person name="Nagy L.G."/>
            <person name="Martin F."/>
            <person name="Kauserud H."/>
        </authorList>
    </citation>
    <scope>NUCLEOTIDE SEQUENCE</scope>
    <source>
        <strain evidence="1">CBHHK002</strain>
    </source>
</reference>
<accession>A0AAD6Z2M8</accession>
<dbReference type="AlphaFoldDB" id="A0AAD6Z2M8"/>
<dbReference type="Proteomes" id="UP001218218">
    <property type="component" value="Unassembled WGS sequence"/>
</dbReference>
<dbReference type="EMBL" id="JARIHO010000097">
    <property type="protein sequence ID" value="KAJ7305416.1"/>
    <property type="molecule type" value="Genomic_DNA"/>
</dbReference>
<proteinExistence type="predicted"/>
<gene>
    <name evidence="1" type="ORF">DFH08DRAFT_721236</name>
</gene>